<feature type="compositionally biased region" description="Pro residues" evidence="1">
    <location>
        <begin position="81"/>
        <end position="92"/>
    </location>
</feature>
<organism evidence="2 3">
    <name type="scientific">Kitasatospora xanthocidica</name>
    <dbReference type="NCBI Taxonomy" id="83382"/>
    <lineage>
        <taxon>Bacteria</taxon>
        <taxon>Bacillati</taxon>
        <taxon>Actinomycetota</taxon>
        <taxon>Actinomycetes</taxon>
        <taxon>Kitasatosporales</taxon>
        <taxon>Streptomycetaceae</taxon>
        <taxon>Kitasatospora</taxon>
    </lineage>
</organism>
<dbReference type="Proteomes" id="UP000263377">
    <property type="component" value="Unassembled WGS sequence"/>
</dbReference>
<evidence type="ECO:0000313" key="2">
    <source>
        <dbReference type="EMBL" id="RGD58894.1"/>
    </source>
</evidence>
<sequence>MRFRADGEPEFAVLGPEPVNRVPNDALRNVPLEVWADALLEEAPDELDDLRGDLLLECFTEPAPTEGTPPVYSRQVRLPGPALPPYPGRRLS</sequence>
<keyword evidence="3" id="KW-1185">Reference proteome</keyword>
<evidence type="ECO:0000256" key="1">
    <source>
        <dbReference type="SAM" id="MobiDB-lite"/>
    </source>
</evidence>
<accession>A0A372ZTQ0</accession>
<name>A0A372ZTQ0_9ACTN</name>
<reference evidence="2 3" key="1">
    <citation type="submission" date="2018-08" db="EMBL/GenBank/DDBJ databases">
        <title>Diversity &amp; Physiological Properties of Lignin-Decomposing Actinobacteria from Soil.</title>
        <authorList>
            <person name="Roh S.G."/>
            <person name="Kim S.B."/>
        </authorList>
    </citation>
    <scope>NUCLEOTIDE SEQUENCE [LARGE SCALE GENOMIC DNA]</scope>
    <source>
        <strain evidence="2 3">MMS17-GH009</strain>
    </source>
</reference>
<dbReference type="EMBL" id="QVIG01000001">
    <property type="protein sequence ID" value="RGD58894.1"/>
    <property type="molecule type" value="Genomic_DNA"/>
</dbReference>
<dbReference type="AlphaFoldDB" id="A0A372ZTQ0"/>
<feature type="region of interest" description="Disordered" evidence="1">
    <location>
        <begin position="61"/>
        <end position="92"/>
    </location>
</feature>
<protein>
    <submittedName>
        <fullName evidence="2">Uncharacterized protein</fullName>
    </submittedName>
</protein>
<proteinExistence type="predicted"/>
<gene>
    <name evidence="2" type="ORF">DR950_14895</name>
</gene>
<evidence type="ECO:0000313" key="3">
    <source>
        <dbReference type="Proteomes" id="UP000263377"/>
    </source>
</evidence>
<comment type="caution">
    <text evidence="2">The sequence shown here is derived from an EMBL/GenBank/DDBJ whole genome shotgun (WGS) entry which is preliminary data.</text>
</comment>